<evidence type="ECO:0000256" key="1">
    <source>
        <dbReference type="ARBA" id="ARBA00022723"/>
    </source>
</evidence>
<protein>
    <submittedName>
        <fullName evidence="3">VOC domain-containing protein</fullName>
    </submittedName>
</protein>
<accession>A0AA86N2Y9</accession>
<dbReference type="InterPro" id="IPR037523">
    <property type="entry name" value="VOC_core"/>
</dbReference>
<keyword evidence="4" id="KW-1185">Reference proteome</keyword>
<dbReference type="SUPFAM" id="SSF54593">
    <property type="entry name" value="Glyoxalase/Bleomycin resistance protein/Dihydroxybiphenyl dioxygenase"/>
    <property type="match status" value="1"/>
</dbReference>
<dbReference type="GO" id="GO:0046872">
    <property type="term" value="F:metal ion binding"/>
    <property type="evidence" value="ECO:0007669"/>
    <property type="project" value="UniProtKB-KW"/>
</dbReference>
<evidence type="ECO:0000259" key="2">
    <source>
        <dbReference type="PROSITE" id="PS51819"/>
    </source>
</evidence>
<dbReference type="Proteomes" id="UP001179121">
    <property type="component" value="Chromosome"/>
</dbReference>
<dbReference type="AlphaFoldDB" id="A0AA86N2Y9"/>
<evidence type="ECO:0000313" key="4">
    <source>
        <dbReference type="Proteomes" id="UP001179121"/>
    </source>
</evidence>
<reference evidence="3" key="1">
    <citation type="submission" date="2022-10" db="EMBL/GenBank/DDBJ databases">
        <authorList>
            <person name="Koch H."/>
        </authorList>
    </citation>
    <scope>NUCLEOTIDE SEQUENCE</scope>
    <source>
        <strain evidence="3">DNF</strain>
    </source>
</reference>
<dbReference type="InterPro" id="IPR004360">
    <property type="entry name" value="Glyas_Fos-R_dOase_dom"/>
</dbReference>
<evidence type="ECO:0000313" key="3">
    <source>
        <dbReference type="EMBL" id="CAI4033808.1"/>
    </source>
</evidence>
<dbReference type="PROSITE" id="PS51819">
    <property type="entry name" value="VOC"/>
    <property type="match status" value="1"/>
</dbReference>
<dbReference type="Gene3D" id="3.10.180.10">
    <property type="entry name" value="2,3-Dihydroxybiphenyl 1,2-Dioxygenase, domain 1"/>
    <property type="match status" value="1"/>
</dbReference>
<dbReference type="KEGG" id="nti:DNFV4_04250"/>
<feature type="domain" description="VOC" evidence="2">
    <location>
        <begin position="12"/>
        <end position="136"/>
    </location>
</feature>
<dbReference type="InterPro" id="IPR018146">
    <property type="entry name" value="Glyoxalase_1_CS"/>
</dbReference>
<dbReference type="PANTHER" id="PTHR36113">
    <property type="entry name" value="LYASE, PUTATIVE-RELATED-RELATED"/>
    <property type="match status" value="1"/>
</dbReference>
<dbReference type="GO" id="GO:0004462">
    <property type="term" value="F:lactoylglutathione lyase activity"/>
    <property type="evidence" value="ECO:0007669"/>
    <property type="project" value="InterPro"/>
</dbReference>
<dbReference type="InterPro" id="IPR051332">
    <property type="entry name" value="Fosfomycin_Res_Enzymes"/>
</dbReference>
<dbReference type="RefSeq" id="WP_289271238.1">
    <property type="nucleotide sequence ID" value="NZ_OX365700.1"/>
</dbReference>
<gene>
    <name evidence="3" type="ORF">DNFV4_04250</name>
</gene>
<dbReference type="InterPro" id="IPR029068">
    <property type="entry name" value="Glyas_Bleomycin-R_OHBP_Dase"/>
</dbReference>
<dbReference type="Pfam" id="PF00903">
    <property type="entry name" value="Glyoxalase"/>
    <property type="match status" value="1"/>
</dbReference>
<keyword evidence="1" id="KW-0479">Metal-binding</keyword>
<dbReference type="EMBL" id="OX365700">
    <property type="protein sequence ID" value="CAI4033808.1"/>
    <property type="molecule type" value="Genomic_DNA"/>
</dbReference>
<dbReference type="PANTHER" id="PTHR36113:SF6">
    <property type="entry name" value="FOSFOMYCIN RESISTANCE PROTEIN FOSX"/>
    <property type="match status" value="1"/>
</dbReference>
<dbReference type="PROSITE" id="PS00934">
    <property type="entry name" value="GLYOXALASE_I_1"/>
    <property type="match status" value="1"/>
</dbReference>
<sequence>MDQQDARAQSFQTGHVGLNVSDLKRSKQFYREVFGFEVMGESQQDGRRFLFLGKGRNLVLTLWQQASGRFEKQRPGLHHLSFQVGAIEQVKEVERKLRELNVPLLYDGIVPHGEGMQSGGIFFEDPDGIRLEIYAPEGAGTYSAPTQGAPSCGFF</sequence>
<name>A0AA86N2Y9_9BACT</name>
<organism evidence="3 4">
    <name type="scientific">Nitrospira tepida</name>
    <dbReference type="NCBI Taxonomy" id="2973512"/>
    <lineage>
        <taxon>Bacteria</taxon>
        <taxon>Pseudomonadati</taxon>
        <taxon>Nitrospirota</taxon>
        <taxon>Nitrospiria</taxon>
        <taxon>Nitrospirales</taxon>
        <taxon>Nitrospiraceae</taxon>
        <taxon>Nitrospira</taxon>
    </lineage>
</organism>
<proteinExistence type="predicted"/>